<name>W4QT66_HALA3</name>
<sequence>MKKLTVLLILVFSTFFLFSQPTFANSSNQLIIINKASNQLAYYNNGKIVKTFKVATGRQSGYTPEGTFKIVNKIKNRPYYKANIAGGATNNPLGDRWLGLNARGTNGTTYAIHGNNNANSIGTYASAGCVRMHNDEIRWLFDQVPVNTTVIITNTSKTFDSIAASHGYNVGSKLNNVTTSVKSPQPTNTSVKFTATTSAGKDPLFKYSVYDGKKWTTIQNYSTSKSVNWKPTKAGSYKIKAQVKSRNSKKAFDDEKVFNYTVFSPASVKNVATSVSSPQPTNKNISISATSNSSQNNEYKFSIYDGEKWKTIQGYSSNAKVNWKPTKEGSYKIKVQARHKLSKKKFDSEKTMKYTVYAPAKVTSFKTNLASPSPSDATVQLTAQSNNNKNNLFKFLVHDGSKWKTVQDFSSNSTFNWKQMNEGSYKLKVQVKHKSSTKSFDHEKELNYVIFKKATIDSIQTNKVSPQFTKTNIVISTPSNNKDHLYRFRIHNGTEWKTVQDFSNKSTYDWKPEYGGQYILKIEVKHKFSKEKFDASQELKYIINSPVTLTDIAPANLVHQPGMMLTVSATATGGSELMYKFEILDGSTWRTLQDYSSSNSVVWETPKEEGDYTIRVLVKSKNSPDFEATLEQTYTIKEIDE</sequence>
<dbReference type="EMBL" id="BAUV01000008">
    <property type="protein sequence ID" value="GAE34499.1"/>
    <property type="molecule type" value="Genomic_DNA"/>
</dbReference>
<keyword evidence="5 9" id="KW-0133">Cell shape</keyword>
<gene>
    <name evidence="12" type="ORF">JCM9157_1560</name>
</gene>
<keyword evidence="6 9" id="KW-0573">Peptidoglycan synthesis</keyword>
<dbReference type="eggNOG" id="COG0860">
    <property type="taxonomic scope" value="Bacteria"/>
</dbReference>
<keyword evidence="4" id="KW-0378">Hydrolase</keyword>
<feature type="domain" description="L,D-TPase catalytic" evidence="11">
    <location>
        <begin position="29"/>
        <end position="153"/>
    </location>
</feature>
<evidence type="ECO:0000313" key="12">
    <source>
        <dbReference type="EMBL" id="GAE34499.1"/>
    </source>
</evidence>
<dbReference type="Proteomes" id="UP000018896">
    <property type="component" value="Unassembled WGS sequence"/>
</dbReference>
<dbReference type="InterPro" id="IPR011123">
    <property type="entry name" value="Y_Y_Y"/>
</dbReference>
<keyword evidence="13" id="KW-1185">Reference proteome</keyword>
<comment type="similarity">
    <text evidence="2">Belongs to the YkuD family.</text>
</comment>
<keyword evidence="7 9" id="KW-0961">Cell wall biogenesis/degradation</keyword>
<dbReference type="GO" id="GO:0008360">
    <property type="term" value="P:regulation of cell shape"/>
    <property type="evidence" value="ECO:0007669"/>
    <property type="project" value="UniProtKB-UniRule"/>
</dbReference>
<proteinExistence type="inferred from homology"/>
<organism evidence="12 13">
    <name type="scientific">Halalkalibacter akibai (strain ATCC 43226 / DSM 21942 / CIP 109018 / JCM 9157 / 1139)</name>
    <name type="common">Bacillus akibai</name>
    <dbReference type="NCBI Taxonomy" id="1236973"/>
    <lineage>
        <taxon>Bacteria</taxon>
        <taxon>Bacillati</taxon>
        <taxon>Bacillota</taxon>
        <taxon>Bacilli</taxon>
        <taxon>Bacillales</taxon>
        <taxon>Bacillaceae</taxon>
        <taxon>Halalkalibacter</taxon>
    </lineage>
</organism>
<dbReference type="InterPro" id="IPR005490">
    <property type="entry name" value="LD_TPept_cat_dom"/>
</dbReference>
<keyword evidence="10" id="KW-0732">Signal</keyword>
<dbReference type="Pfam" id="PF07495">
    <property type="entry name" value="Y_Y_Y"/>
    <property type="match status" value="3"/>
</dbReference>
<evidence type="ECO:0000256" key="4">
    <source>
        <dbReference type="ARBA" id="ARBA00022801"/>
    </source>
</evidence>
<evidence type="ECO:0000256" key="1">
    <source>
        <dbReference type="ARBA" id="ARBA00004752"/>
    </source>
</evidence>
<dbReference type="GO" id="GO:0018104">
    <property type="term" value="P:peptidoglycan-protein cross-linking"/>
    <property type="evidence" value="ECO:0007669"/>
    <property type="project" value="TreeGrafter"/>
</dbReference>
<evidence type="ECO:0000256" key="5">
    <source>
        <dbReference type="ARBA" id="ARBA00022960"/>
    </source>
</evidence>
<evidence type="ECO:0000256" key="2">
    <source>
        <dbReference type="ARBA" id="ARBA00005992"/>
    </source>
</evidence>
<dbReference type="RefSeq" id="WP_052013002.1">
    <property type="nucleotide sequence ID" value="NZ_BAUV01000008.1"/>
</dbReference>
<dbReference type="PROSITE" id="PS52029">
    <property type="entry name" value="LD_TPASE"/>
    <property type="match status" value="1"/>
</dbReference>
<dbReference type="Gene3D" id="2.40.440.10">
    <property type="entry name" value="L,D-transpeptidase catalytic domain-like"/>
    <property type="match status" value="1"/>
</dbReference>
<dbReference type="GO" id="GO:0016740">
    <property type="term" value="F:transferase activity"/>
    <property type="evidence" value="ECO:0007669"/>
    <property type="project" value="UniProtKB-KW"/>
</dbReference>
<feature type="signal peptide" evidence="10">
    <location>
        <begin position="1"/>
        <end position="24"/>
    </location>
</feature>
<dbReference type="PANTHER" id="PTHR30582">
    <property type="entry name" value="L,D-TRANSPEPTIDASE"/>
    <property type="match status" value="1"/>
</dbReference>
<dbReference type="GO" id="GO:0071555">
    <property type="term" value="P:cell wall organization"/>
    <property type="evidence" value="ECO:0007669"/>
    <property type="project" value="UniProtKB-UniRule"/>
</dbReference>
<reference evidence="12 13" key="1">
    <citation type="journal article" date="2014" name="Genome Announc.">
        <title>Draft Genome Sequences of Three Alkaliphilic Bacillus Strains, Bacillus wakoensis JCM 9140T, Bacillus akibai JCM 9157T, and Bacillus hemicellulosilyticus JCM 9152T.</title>
        <authorList>
            <person name="Yuki M."/>
            <person name="Oshima K."/>
            <person name="Suda W."/>
            <person name="Oshida Y."/>
            <person name="Kitamura K."/>
            <person name="Iida T."/>
            <person name="Hattori M."/>
            <person name="Ohkuma M."/>
        </authorList>
    </citation>
    <scope>NUCLEOTIDE SEQUENCE [LARGE SCALE GENOMIC DNA]</scope>
    <source>
        <strain evidence="12 13">JCM 9157</strain>
    </source>
</reference>
<feature type="chain" id="PRO_5004849020" description="L,D-TPase catalytic domain-containing protein" evidence="10">
    <location>
        <begin position="25"/>
        <end position="641"/>
    </location>
</feature>
<evidence type="ECO:0000256" key="3">
    <source>
        <dbReference type="ARBA" id="ARBA00022679"/>
    </source>
</evidence>
<evidence type="ECO:0000256" key="10">
    <source>
        <dbReference type="SAM" id="SignalP"/>
    </source>
</evidence>
<dbReference type="STRING" id="1236973.JCM9157_1560"/>
<evidence type="ECO:0000256" key="9">
    <source>
        <dbReference type="PROSITE-ProRule" id="PRU01373"/>
    </source>
</evidence>
<evidence type="ECO:0000313" key="13">
    <source>
        <dbReference type="Proteomes" id="UP000018896"/>
    </source>
</evidence>
<dbReference type="UniPathway" id="UPA00219"/>
<dbReference type="CDD" id="cd16913">
    <property type="entry name" value="YkuD_like"/>
    <property type="match status" value="1"/>
</dbReference>
<dbReference type="InterPro" id="IPR050979">
    <property type="entry name" value="LD-transpeptidase"/>
</dbReference>
<feature type="active site" description="Nucleophile" evidence="9">
    <location>
        <position position="129"/>
    </location>
</feature>
<comment type="pathway">
    <text evidence="1 9">Cell wall biogenesis; peptidoglycan biosynthesis.</text>
</comment>
<dbReference type="OrthoDB" id="9787225at2"/>
<dbReference type="GO" id="GO:0005576">
    <property type="term" value="C:extracellular region"/>
    <property type="evidence" value="ECO:0007669"/>
    <property type="project" value="TreeGrafter"/>
</dbReference>
<evidence type="ECO:0000256" key="8">
    <source>
        <dbReference type="ARBA" id="ARBA00060592"/>
    </source>
</evidence>
<dbReference type="AlphaFoldDB" id="W4QT66"/>
<evidence type="ECO:0000256" key="6">
    <source>
        <dbReference type="ARBA" id="ARBA00022984"/>
    </source>
</evidence>
<dbReference type="GO" id="GO:0071972">
    <property type="term" value="F:peptidoglycan L,D-transpeptidase activity"/>
    <property type="evidence" value="ECO:0007669"/>
    <property type="project" value="TreeGrafter"/>
</dbReference>
<dbReference type="FunFam" id="2.40.440.10:FF:000003">
    <property type="entry name" value="L,D-transpeptidase YciB"/>
    <property type="match status" value="1"/>
</dbReference>
<dbReference type="eggNOG" id="COG1376">
    <property type="taxonomic scope" value="Bacteria"/>
</dbReference>
<accession>W4QT66</accession>
<feature type="active site" description="Proton donor/acceptor" evidence="9">
    <location>
        <position position="113"/>
    </location>
</feature>
<dbReference type="PANTHER" id="PTHR30582:SF4">
    <property type="entry name" value="L,D-TRANSPEPTIDASE YQJB-RELATED"/>
    <property type="match status" value="1"/>
</dbReference>
<comment type="caution">
    <text evidence="12">The sequence shown here is derived from an EMBL/GenBank/DDBJ whole genome shotgun (WGS) entry which is preliminary data.</text>
</comment>
<keyword evidence="3" id="KW-0808">Transferase</keyword>
<dbReference type="Pfam" id="PF03734">
    <property type="entry name" value="YkuD"/>
    <property type="match status" value="1"/>
</dbReference>
<evidence type="ECO:0000259" key="11">
    <source>
        <dbReference type="PROSITE" id="PS52029"/>
    </source>
</evidence>
<evidence type="ECO:0000256" key="7">
    <source>
        <dbReference type="ARBA" id="ARBA00023316"/>
    </source>
</evidence>
<dbReference type="SUPFAM" id="SSF141523">
    <property type="entry name" value="L,D-transpeptidase catalytic domain-like"/>
    <property type="match status" value="1"/>
</dbReference>
<comment type="pathway">
    <text evidence="8">Glycan biosynthesis.</text>
</comment>
<dbReference type="InterPro" id="IPR038063">
    <property type="entry name" value="Transpep_catalytic_dom"/>
</dbReference>
<protein>
    <recommendedName>
        <fullName evidence="11">L,D-TPase catalytic domain-containing protein</fullName>
    </recommendedName>
</protein>